<feature type="signal peptide" evidence="2">
    <location>
        <begin position="1"/>
        <end position="21"/>
    </location>
</feature>
<accession>A0AAW0E9E4</accession>
<sequence>MYTPFALLPLVLLPLSGAVQAAILDDTAYENITYVGSWGEGNTCNTCNLKPDVSKAYQGTWHDTTHFVEDTNATAVQINFTGSALEVFCILPPKDVQAILNYSLTFELDGQPAGEPYIKRAEELTEEYQYNVSVVALKDLENKEHHFSMKLESTELNSVALFDYAVVESEGDNSTSTATSGGSSSTPTNPSSSGSGGVAGPTQSGEASGNNGVAGLKASVLLGGVGLLMGALLTV</sequence>
<protein>
    <submittedName>
        <fullName evidence="3">Uncharacterized protein</fullName>
    </submittedName>
</protein>
<evidence type="ECO:0000313" key="4">
    <source>
        <dbReference type="Proteomes" id="UP001383192"/>
    </source>
</evidence>
<feature type="compositionally biased region" description="Low complexity" evidence="1">
    <location>
        <begin position="173"/>
        <end position="193"/>
    </location>
</feature>
<organism evidence="3 4">
    <name type="scientific">Paramarasmius palmivorus</name>
    <dbReference type="NCBI Taxonomy" id="297713"/>
    <lineage>
        <taxon>Eukaryota</taxon>
        <taxon>Fungi</taxon>
        <taxon>Dikarya</taxon>
        <taxon>Basidiomycota</taxon>
        <taxon>Agaricomycotina</taxon>
        <taxon>Agaricomycetes</taxon>
        <taxon>Agaricomycetidae</taxon>
        <taxon>Agaricales</taxon>
        <taxon>Marasmiineae</taxon>
        <taxon>Marasmiaceae</taxon>
        <taxon>Paramarasmius</taxon>
    </lineage>
</organism>
<feature type="region of interest" description="Disordered" evidence="1">
    <location>
        <begin position="172"/>
        <end position="207"/>
    </location>
</feature>
<dbReference type="Proteomes" id="UP001383192">
    <property type="component" value="Unassembled WGS sequence"/>
</dbReference>
<keyword evidence="2" id="KW-0732">Signal</keyword>
<feature type="chain" id="PRO_5043821895" evidence="2">
    <location>
        <begin position="22"/>
        <end position="235"/>
    </location>
</feature>
<evidence type="ECO:0000256" key="2">
    <source>
        <dbReference type="SAM" id="SignalP"/>
    </source>
</evidence>
<dbReference type="AlphaFoldDB" id="A0AAW0E9E4"/>
<comment type="caution">
    <text evidence="3">The sequence shown here is derived from an EMBL/GenBank/DDBJ whole genome shotgun (WGS) entry which is preliminary data.</text>
</comment>
<evidence type="ECO:0000313" key="3">
    <source>
        <dbReference type="EMBL" id="KAK7060945.1"/>
    </source>
</evidence>
<keyword evidence="4" id="KW-1185">Reference proteome</keyword>
<reference evidence="3 4" key="1">
    <citation type="submission" date="2024-01" db="EMBL/GenBank/DDBJ databases">
        <title>A draft genome for a cacao thread blight-causing isolate of Paramarasmius palmivorus.</title>
        <authorList>
            <person name="Baruah I.K."/>
            <person name="Bukari Y."/>
            <person name="Amoako-Attah I."/>
            <person name="Meinhardt L.W."/>
            <person name="Bailey B.A."/>
            <person name="Cohen S.P."/>
        </authorList>
    </citation>
    <scope>NUCLEOTIDE SEQUENCE [LARGE SCALE GENOMIC DNA]</scope>
    <source>
        <strain evidence="3 4">GH-12</strain>
    </source>
</reference>
<evidence type="ECO:0000256" key="1">
    <source>
        <dbReference type="SAM" id="MobiDB-lite"/>
    </source>
</evidence>
<dbReference type="EMBL" id="JAYKXP010000002">
    <property type="protein sequence ID" value="KAK7060945.1"/>
    <property type="molecule type" value="Genomic_DNA"/>
</dbReference>
<name>A0AAW0E9E4_9AGAR</name>
<proteinExistence type="predicted"/>
<gene>
    <name evidence="3" type="ORF">VNI00_000679</name>
</gene>